<evidence type="ECO:0000313" key="1">
    <source>
        <dbReference type="EMBL" id="CAL1276336.1"/>
    </source>
</evidence>
<accession>A0AAV1ZYP5</accession>
<dbReference type="EMBL" id="CAXIEN010000092">
    <property type="protein sequence ID" value="CAL1276336.1"/>
    <property type="molecule type" value="Genomic_DNA"/>
</dbReference>
<name>A0AAV1ZYP5_9ARAC</name>
<comment type="caution">
    <text evidence="1">The sequence shown here is derived from an EMBL/GenBank/DDBJ whole genome shotgun (WGS) entry which is preliminary data.</text>
</comment>
<reference evidence="1 2" key="1">
    <citation type="submission" date="2024-04" db="EMBL/GenBank/DDBJ databases">
        <authorList>
            <person name="Rising A."/>
            <person name="Reimegard J."/>
            <person name="Sonavane S."/>
            <person name="Akerstrom W."/>
            <person name="Nylinder S."/>
            <person name="Hedman E."/>
            <person name="Kallberg Y."/>
        </authorList>
    </citation>
    <scope>NUCLEOTIDE SEQUENCE [LARGE SCALE GENOMIC DNA]</scope>
</reference>
<evidence type="ECO:0000313" key="2">
    <source>
        <dbReference type="Proteomes" id="UP001497382"/>
    </source>
</evidence>
<protein>
    <submittedName>
        <fullName evidence="1">Uncharacterized protein</fullName>
    </submittedName>
</protein>
<proteinExistence type="predicted"/>
<gene>
    <name evidence="1" type="ORF">LARSCL_LOCUS8586</name>
</gene>
<organism evidence="1 2">
    <name type="scientific">Larinioides sclopetarius</name>
    <dbReference type="NCBI Taxonomy" id="280406"/>
    <lineage>
        <taxon>Eukaryota</taxon>
        <taxon>Metazoa</taxon>
        <taxon>Ecdysozoa</taxon>
        <taxon>Arthropoda</taxon>
        <taxon>Chelicerata</taxon>
        <taxon>Arachnida</taxon>
        <taxon>Araneae</taxon>
        <taxon>Araneomorphae</taxon>
        <taxon>Entelegynae</taxon>
        <taxon>Araneoidea</taxon>
        <taxon>Araneidae</taxon>
        <taxon>Larinioides</taxon>
    </lineage>
</organism>
<sequence length="154" mass="17496">MFTKEPETVCFKRKFLEENKFSTPCFPLITLAEFTDGNFRLSPFLEIAAPAPVHGLNNYAEVFVGIELDLTLDEIGAIIFFLSEKSSVSPIIKLRALLERKPTKNILNMLRIGEYCIESSRQTATFDSLVRYPVMCYDQQAEWTTNEKDAGNSV</sequence>
<keyword evidence="2" id="KW-1185">Reference proteome</keyword>
<dbReference type="AlphaFoldDB" id="A0AAV1ZYP5"/>
<dbReference type="Proteomes" id="UP001497382">
    <property type="component" value="Unassembled WGS sequence"/>
</dbReference>